<comment type="similarity">
    <text evidence="2 11">Belongs to the type IV zinc-finger family. Class A subfamily.</text>
</comment>
<evidence type="ECO:0000313" key="16">
    <source>
        <dbReference type="Proteomes" id="UP001279734"/>
    </source>
</evidence>
<dbReference type="AlphaFoldDB" id="A0AAD3SH35"/>
<evidence type="ECO:0000256" key="7">
    <source>
        <dbReference type="ARBA" id="ARBA00023125"/>
    </source>
</evidence>
<evidence type="ECO:0000256" key="8">
    <source>
        <dbReference type="ARBA" id="ARBA00023159"/>
    </source>
</evidence>
<dbReference type="FunFam" id="3.30.50.10:FF:000018">
    <property type="entry name" value="GATA transcription factor"/>
    <property type="match status" value="1"/>
</dbReference>
<evidence type="ECO:0000256" key="2">
    <source>
        <dbReference type="ARBA" id="ARBA00005694"/>
    </source>
</evidence>
<accession>A0AAD3SH35</accession>
<evidence type="ECO:0000256" key="6">
    <source>
        <dbReference type="ARBA" id="ARBA00023015"/>
    </source>
</evidence>
<comment type="subcellular location">
    <subcellularLocation>
        <location evidence="1 11">Nucleus</location>
    </subcellularLocation>
</comment>
<dbReference type="Gene3D" id="3.30.50.10">
    <property type="entry name" value="Erythroid Transcription Factor GATA-1, subunit A"/>
    <property type="match status" value="1"/>
</dbReference>
<dbReference type="InterPro" id="IPR000679">
    <property type="entry name" value="Znf_GATA"/>
</dbReference>
<evidence type="ECO:0000256" key="5">
    <source>
        <dbReference type="ARBA" id="ARBA00022833"/>
    </source>
</evidence>
<dbReference type="PANTHER" id="PTHR45658">
    <property type="entry name" value="GATA TRANSCRIPTION FACTOR"/>
    <property type="match status" value="1"/>
</dbReference>
<dbReference type="Pfam" id="PF00320">
    <property type="entry name" value="GATA"/>
    <property type="match status" value="1"/>
</dbReference>
<dbReference type="InterPro" id="IPR013088">
    <property type="entry name" value="Znf_NHR/GATA"/>
</dbReference>
<dbReference type="PROSITE" id="PS50114">
    <property type="entry name" value="GATA_ZN_FINGER_2"/>
    <property type="match status" value="1"/>
</dbReference>
<dbReference type="SUPFAM" id="SSF57716">
    <property type="entry name" value="Glucocorticoid receptor-like (DNA-binding domain)"/>
    <property type="match status" value="1"/>
</dbReference>
<feature type="domain" description="GATA-type" evidence="14">
    <location>
        <begin position="237"/>
        <end position="273"/>
    </location>
</feature>
<evidence type="ECO:0000256" key="4">
    <source>
        <dbReference type="ARBA" id="ARBA00022771"/>
    </source>
</evidence>
<evidence type="ECO:0000256" key="3">
    <source>
        <dbReference type="ARBA" id="ARBA00022723"/>
    </source>
</evidence>
<dbReference type="PANTHER" id="PTHR45658:SF51">
    <property type="entry name" value="GATA TRANSCRIPTION FACTOR 8"/>
    <property type="match status" value="1"/>
</dbReference>
<dbReference type="GO" id="GO:0005634">
    <property type="term" value="C:nucleus"/>
    <property type="evidence" value="ECO:0007669"/>
    <property type="project" value="UniProtKB-SubCell"/>
</dbReference>
<keyword evidence="6 11" id="KW-0805">Transcription regulation</keyword>
<proteinExistence type="inferred from homology"/>
<comment type="caution">
    <text evidence="15">The sequence shown here is derived from an EMBL/GenBank/DDBJ whole genome shotgun (WGS) entry which is preliminary data.</text>
</comment>
<dbReference type="CDD" id="cd00202">
    <property type="entry name" value="ZnF_GATA"/>
    <property type="match status" value="1"/>
</dbReference>
<sequence length="313" mass="34957">MDEIDIGCFFDNIDDLLEFPCEDFETIVDENDGKGREDCKALNPSNDIWCNKFASDSIFSPSKSNTISNLSAELSIPYEDIIQLEWLSNFVEDSFIGGGMTVQKANTSSNKHFSQNQFQTLSPVSVLESSSLCSNGKAMSLSHEKRARSKRPRPATFNPPPAIQLLSPMSSITDNSLPLVAPNLSFEPENLVESRLCKETIKSFHLVNKKKSKTDILHPPSSREMDYIQNQGPTPPTQAVRKCLHCEITETPQWRAGPMGPKTLCNACGVRYKSGRLFPEYRPAASPTFVPSLHSNSHKKVLEMRNNNLTRKS</sequence>
<keyword evidence="3" id="KW-0479">Metal-binding</keyword>
<dbReference type="SMART" id="SM00401">
    <property type="entry name" value="ZnF_GATA"/>
    <property type="match status" value="1"/>
</dbReference>
<gene>
    <name evidence="15" type="ORF">Nepgr_012380</name>
</gene>
<dbReference type="Proteomes" id="UP001279734">
    <property type="component" value="Unassembled WGS sequence"/>
</dbReference>
<dbReference type="GO" id="GO:0045893">
    <property type="term" value="P:positive regulation of DNA-templated transcription"/>
    <property type="evidence" value="ECO:0007669"/>
    <property type="project" value="InterPro"/>
</dbReference>
<protein>
    <recommendedName>
        <fullName evidence="11">GATA transcription factor</fullName>
    </recommendedName>
</protein>
<keyword evidence="4 12" id="KW-0863">Zinc-finger</keyword>
<evidence type="ECO:0000256" key="13">
    <source>
        <dbReference type="SAM" id="MobiDB-lite"/>
    </source>
</evidence>
<organism evidence="15 16">
    <name type="scientific">Nepenthes gracilis</name>
    <name type="common">Slender pitcher plant</name>
    <dbReference type="NCBI Taxonomy" id="150966"/>
    <lineage>
        <taxon>Eukaryota</taxon>
        <taxon>Viridiplantae</taxon>
        <taxon>Streptophyta</taxon>
        <taxon>Embryophyta</taxon>
        <taxon>Tracheophyta</taxon>
        <taxon>Spermatophyta</taxon>
        <taxon>Magnoliopsida</taxon>
        <taxon>eudicotyledons</taxon>
        <taxon>Gunneridae</taxon>
        <taxon>Pentapetalae</taxon>
        <taxon>Caryophyllales</taxon>
        <taxon>Nepenthaceae</taxon>
        <taxon>Nepenthes</taxon>
    </lineage>
</organism>
<feature type="region of interest" description="Disordered" evidence="13">
    <location>
        <begin position="138"/>
        <end position="160"/>
    </location>
</feature>
<dbReference type="GO" id="GO:0030154">
    <property type="term" value="P:cell differentiation"/>
    <property type="evidence" value="ECO:0007669"/>
    <property type="project" value="TreeGrafter"/>
</dbReference>
<dbReference type="PROSITE" id="PS00344">
    <property type="entry name" value="GATA_ZN_FINGER_1"/>
    <property type="match status" value="1"/>
</dbReference>
<evidence type="ECO:0000256" key="12">
    <source>
        <dbReference type="PROSITE-ProRule" id="PRU00094"/>
    </source>
</evidence>
<keyword evidence="5" id="KW-0862">Zinc</keyword>
<keyword evidence="8 11" id="KW-0010">Activator</keyword>
<dbReference type="GO" id="GO:0008270">
    <property type="term" value="F:zinc ion binding"/>
    <property type="evidence" value="ECO:0007669"/>
    <property type="project" value="UniProtKB-KW"/>
</dbReference>
<keyword evidence="16" id="KW-1185">Reference proteome</keyword>
<evidence type="ECO:0000313" key="15">
    <source>
        <dbReference type="EMBL" id="GMH10539.1"/>
    </source>
</evidence>
<evidence type="ECO:0000256" key="10">
    <source>
        <dbReference type="ARBA" id="ARBA00023242"/>
    </source>
</evidence>
<keyword evidence="7 11" id="KW-0238">DNA-binding</keyword>
<keyword evidence="9 11" id="KW-0804">Transcription</keyword>
<evidence type="ECO:0000259" key="14">
    <source>
        <dbReference type="PROSITE" id="PS50114"/>
    </source>
</evidence>
<evidence type="ECO:0000256" key="11">
    <source>
        <dbReference type="PIRNR" id="PIRNR016992"/>
    </source>
</evidence>
<reference evidence="15" key="1">
    <citation type="submission" date="2023-05" db="EMBL/GenBank/DDBJ databases">
        <title>Nepenthes gracilis genome sequencing.</title>
        <authorList>
            <person name="Fukushima K."/>
        </authorList>
    </citation>
    <scope>NUCLEOTIDE SEQUENCE</scope>
    <source>
        <strain evidence="15">SING2019-196</strain>
    </source>
</reference>
<comment type="function">
    <text evidence="11">Transcriptional activator that specifically binds 5'-GATA-3' or 5'-GAT-3' motifs within gene promoters.</text>
</comment>
<evidence type="ECO:0000256" key="9">
    <source>
        <dbReference type="ARBA" id="ARBA00023163"/>
    </source>
</evidence>
<name>A0AAD3SH35_NEPGR</name>
<dbReference type="EMBL" id="BSYO01000010">
    <property type="protein sequence ID" value="GMH10539.1"/>
    <property type="molecule type" value="Genomic_DNA"/>
</dbReference>
<keyword evidence="10 11" id="KW-0539">Nucleus</keyword>
<evidence type="ECO:0000256" key="1">
    <source>
        <dbReference type="ARBA" id="ARBA00004123"/>
    </source>
</evidence>
<dbReference type="PIRSF" id="PIRSF016992">
    <property type="entry name" value="TF_GATA_plant"/>
    <property type="match status" value="1"/>
</dbReference>
<dbReference type="InterPro" id="IPR051140">
    <property type="entry name" value="GATA_TF"/>
</dbReference>
<dbReference type="InterPro" id="IPR016679">
    <property type="entry name" value="TF_GATA_pln"/>
</dbReference>
<dbReference type="GO" id="GO:0043565">
    <property type="term" value="F:sequence-specific DNA binding"/>
    <property type="evidence" value="ECO:0007669"/>
    <property type="project" value="InterPro"/>
</dbReference>